<dbReference type="PIRSF" id="PIRSF000463">
    <property type="entry name" value="GlgB"/>
    <property type="match status" value="1"/>
</dbReference>
<evidence type="ECO:0000256" key="5">
    <source>
        <dbReference type="ARBA" id="ARBA00022600"/>
    </source>
</evidence>
<comment type="subunit">
    <text evidence="10">Monomer.</text>
</comment>
<keyword evidence="5 10" id="KW-0321">Glycogen metabolism</keyword>
<proteinExistence type="inferred from homology"/>
<keyword evidence="9 10" id="KW-0119">Carbohydrate metabolism</keyword>
<dbReference type="InterPro" id="IPR006048">
    <property type="entry name" value="A-amylase/branching_C"/>
</dbReference>
<comment type="similarity">
    <text evidence="4 10">Belongs to the glycosyl hydrolase 13 family. GlgB subfamily.</text>
</comment>
<dbReference type="Gene3D" id="2.60.40.10">
    <property type="entry name" value="Immunoglobulins"/>
    <property type="match status" value="2"/>
</dbReference>
<evidence type="ECO:0000256" key="6">
    <source>
        <dbReference type="ARBA" id="ARBA00022676"/>
    </source>
</evidence>
<evidence type="ECO:0000259" key="13">
    <source>
        <dbReference type="SMART" id="SM00642"/>
    </source>
</evidence>
<gene>
    <name evidence="10" type="primary">glgB</name>
    <name evidence="14" type="ORF">NG99_17450</name>
</gene>
<dbReference type="Pfam" id="PF02922">
    <property type="entry name" value="CBM_48"/>
    <property type="match status" value="1"/>
</dbReference>
<protein>
    <recommendedName>
        <fullName evidence="10">1,4-alpha-glucan branching enzyme GlgB</fullName>
        <ecNumber evidence="10">2.4.1.18</ecNumber>
    </recommendedName>
    <alternativeName>
        <fullName evidence="10">1,4-alpha-D-glucan:1,4-alpha-D-glucan 6-glucosyl-transferase</fullName>
    </alternativeName>
    <alternativeName>
        <fullName evidence="10">Alpha-(1-&gt;4)-glucan branching enzyme</fullName>
    </alternativeName>
    <alternativeName>
        <fullName evidence="10">Glycogen branching enzyme</fullName>
        <shortName evidence="10">BE</shortName>
    </alternativeName>
</protein>
<dbReference type="STRING" id="371042.NG99_17450"/>
<evidence type="ECO:0000313" key="15">
    <source>
        <dbReference type="Proteomes" id="UP000030351"/>
    </source>
</evidence>
<keyword evidence="7 10" id="KW-0808">Transferase</keyword>
<dbReference type="NCBIfam" id="NF008967">
    <property type="entry name" value="PRK12313.1"/>
    <property type="match status" value="1"/>
</dbReference>
<keyword evidence="15" id="KW-1185">Reference proteome</keyword>
<dbReference type="GO" id="GO:0005978">
    <property type="term" value="P:glycogen biosynthetic process"/>
    <property type="evidence" value="ECO:0007669"/>
    <property type="project" value="UniProtKB-UniRule"/>
</dbReference>
<dbReference type="CDD" id="cd02855">
    <property type="entry name" value="E_set_GBE_prok_N"/>
    <property type="match status" value="1"/>
</dbReference>
<dbReference type="InterPro" id="IPR044143">
    <property type="entry name" value="GlgB_N_E_set_prok"/>
</dbReference>
<evidence type="ECO:0000256" key="3">
    <source>
        <dbReference type="ARBA" id="ARBA00004964"/>
    </source>
</evidence>
<dbReference type="InterPro" id="IPR054169">
    <property type="entry name" value="GlgB_N"/>
</dbReference>
<dbReference type="OrthoDB" id="9800174at2"/>
<dbReference type="HAMAP" id="MF_00685">
    <property type="entry name" value="GlgB"/>
    <property type="match status" value="1"/>
</dbReference>
<dbReference type="eggNOG" id="COG0296">
    <property type="taxonomic scope" value="Bacteria"/>
</dbReference>
<evidence type="ECO:0000256" key="4">
    <source>
        <dbReference type="ARBA" id="ARBA00009000"/>
    </source>
</evidence>
<dbReference type="Gene3D" id="2.60.40.1180">
    <property type="entry name" value="Golgi alpha-mannosidase II"/>
    <property type="match status" value="1"/>
</dbReference>
<evidence type="ECO:0000256" key="10">
    <source>
        <dbReference type="HAMAP-Rule" id="MF_00685"/>
    </source>
</evidence>
<dbReference type="Pfam" id="PF22019">
    <property type="entry name" value="GlgB_N"/>
    <property type="match status" value="1"/>
</dbReference>
<feature type="active site" description="Nucleophile" evidence="10 11">
    <location>
        <position position="405"/>
    </location>
</feature>
<dbReference type="Pfam" id="PF00128">
    <property type="entry name" value="Alpha-amylase"/>
    <property type="match status" value="1"/>
</dbReference>
<dbReference type="SUPFAM" id="SSF81296">
    <property type="entry name" value="E set domains"/>
    <property type="match status" value="2"/>
</dbReference>
<dbReference type="EC" id="2.4.1.18" evidence="10"/>
<sequence>MSELMDRRLINELLSGHYADPFSLLGMHQTASGLEVRAMLPDATEVWVIETNTGRKCAQLECLDSRGFFHGVVPRRKNPFRYQLAVTWHGQQNLIDDAYRFGPLLAEMDSWLLAEGTHLRPYETMGAHADVIDGVIGTRFSVWAPNAQRVSVVGDFNFWDGRRHPMRFRQEIGVWELFVPGAVQGQLYKFEIIDQQGQLRLKSDPYAFEAQMRPDSASMICGIPPKMEMPEARRRANDFDAPISIYEVHLGSWRRHTDNNFWLSYKELAEQLVPYAKEMGFTHLELMPVNEHPFDGSWGYQPTGLYAPTRRFGTRDEFRNFVAAAHEAGLNVLLDWVPGHFPSDDFALAKFDGTELYEHGDPRQGYHQDWNTLIYNFGRREVSNYLAGNALYWIERFGIDGLRVDAVASMIYRDYSRAEGEWVPNHLGGRENLEAIAFLRYTNRALGTAAPGSITVAEESTDFPGVSRPQEMGGLGFWYKWNLGWMHDTLDYMKLDPVYRKHHHNNMTFGMLYNSTENFVLPLSHDEVVHGKRSILDRMPGDAWQKFANLRAYYGWLFAFPGKKLLFMGNEFAQGKEWNHDVSLDWHLLEGQDNWHHGVQRLVRDLNHTYRAHPALYQLDFDPMGFEWLVVDDFENSVFVFVRRDRDGNELMVVSNFTPVTREHYRFGVTGAGSWREVLNTDSGYYHGSNTGNQGAIHSEAHPSHNREHSVSMTLPPLSTVWLAREAT</sequence>
<organism evidence="14 15">
    <name type="scientific">Erwinia typographi</name>
    <dbReference type="NCBI Taxonomy" id="371042"/>
    <lineage>
        <taxon>Bacteria</taxon>
        <taxon>Pseudomonadati</taxon>
        <taxon>Pseudomonadota</taxon>
        <taxon>Gammaproteobacteria</taxon>
        <taxon>Enterobacterales</taxon>
        <taxon>Erwiniaceae</taxon>
        <taxon>Erwinia</taxon>
    </lineage>
</organism>
<dbReference type="FunFam" id="2.60.40.10:FF:000169">
    <property type="entry name" value="1,4-alpha-glucan branching enzyme GlgB"/>
    <property type="match status" value="1"/>
</dbReference>
<dbReference type="FunFam" id="2.60.40.1180:FF:000002">
    <property type="entry name" value="1,4-alpha-glucan branching enzyme GlgB"/>
    <property type="match status" value="1"/>
</dbReference>
<reference evidence="14 15" key="1">
    <citation type="submission" date="2014-10" db="EMBL/GenBank/DDBJ databases">
        <title>Genome sequence of Erwinia typographi M043b.</title>
        <authorList>
            <person name="Chan K.-G."/>
            <person name="Tan W.-S."/>
        </authorList>
    </citation>
    <scope>NUCLEOTIDE SEQUENCE [LARGE SCALE GENOMIC DNA]</scope>
    <source>
        <strain evidence="14 15">M043b</strain>
    </source>
</reference>
<dbReference type="AlphaFoldDB" id="A0A0A3ZZN7"/>
<dbReference type="NCBIfam" id="NF003811">
    <property type="entry name" value="PRK05402.1"/>
    <property type="match status" value="1"/>
</dbReference>
<dbReference type="InterPro" id="IPR013783">
    <property type="entry name" value="Ig-like_fold"/>
</dbReference>
<dbReference type="FunFam" id="3.20.20.80:FF:000003">
    <property type="entry name" value="1,4-alpha-glucan branching enzyme GlgB"/>
    <property type="match status" value="1"/>
</dbReference>
<dbReference type="InterPro" id="IPR037439">
    <property type="entry name" value="Branching_enzy"/>
</dbReference>
<dbReference type="InterPro" id="IPR014756">
    <property type="entry name" value="Ig_E-set"/>
</dbReference>
<evidence type="ECO:0000256" key="11">
    <source>
        <dbReference type="PIRSR" id="PIRSR000463-1"/>
    </source>
</evidence>
<dbReference type="GO" id="GO:0043169">
    <property type="term" value="F:cation binding"/>
    <property type="evidence" value="ECO:0007669"/>
    <property type="project" value="InterPro"/>
</dbReference>
<dbReference type="InterPro" id="IPR017853">
    <property type="entry name" value="GH"/>
</dbReference>
<dbReference type="SUPFAM" id="SSF51011">
    <property type="entry name" value="Glycosyl hydrolase domain"/>
    <property type="match status" value="1"/>
</dbReference>
<dbReference type="SUPFAM" id="SSF51445">
    <property type="entry name" value="(Trans)glycosidases"/>
    <property type="match status" value="1"/>
</dbReference>
<dbReference type="RefSeq" id="WP_034895645.1">
    <property type="nucleotide sequence ID" value="NZ_JRUQ01000049.1"/>
</dbReference>
<dbReference type="Gene3D" id="3.20.20.80">
    <property type="entry name" value="Glycosidases"/>
    <property type="match status" value="1"/>
</dbReference>
<dbReference type="PANTHER" id="PTHR43651:SF3">
    <property type="entry name" value="1,4-ALPHA-GLUCAN-BRANCHING ENZYME"/>
    <property type="match status" value="1"/>
</dbReference>
<dbReference type="PANTHER" id="PTHR43651">
    <property type="entry name" value="1,4-ALPHA-GLUCAN-BRANCHING ENZYME"/>
    <property type="match status" value="1"/>
</dbReference>
<dbReference type="InterPro" id="IPR006407">
    <property type="entry name" value="GlgB"/>
</dbReference>
<keyword evidence="6 10" id="KW-0328">Glycosyltransferase</keyword>
<evidence type="ECO:0000256" key="2">
    <source>
        <dbReference type="ARBA" id="ARBA00002953"/>
    </source>
</evidence>
<dbReference type="GO" id="GO:0003844">
    <property type="term" value="F:1,4-alpha-glucan branching enzyme activity"/>
    <property type="evidence" value="ECO:0007669"/>
    <property type="project" value="UniProtKB-UniRule"/>
</dbReference>
<dbReference type="Pfam" id="PF02806">
    <property type="entry name" value="Alpha-amylase_C"/>
    <property type="match status" value="1"/>
</dbReference>
<dbReference type="InterPro" id="IPR006047">
    <property type="entry name" value="GH13_cat_dom"/>
</dbReference>
<dbReference type="GO" id="GO:0004553">
    <property type="term" value="F:hydrolase activity, hydrolyzing O-glycosyl compounds"/>
    <property type="evidence" value="ECO:0007669"/>
    <property type="project" value="InterPro"/>
</dbReference>
<evidence type="ECO:0000256" key="7">
    <source>
        <dbReference type="ARBA" id="ARBA00022679"/>
    </source>
</evidence>
<comment type="catalytic activity">
    <reaction evidence="1 10">
        <text>Transfers a segment of a (1-&gt;4)-alpha-D-glucan chain to a primary hydroxy group in a similar glucan chain.</text>
        <dbReference type="EC" id="2.4.1.18"/>
    </reaction>
</comment>
<dbReference type="Proteomes" id="UP000030351">
    <property type="component" value="Unassembled WGS sequence"/>
</dbReference>
<feature type="domain" description="Glycosyl hydrolase family 13 catalytic" evidence="13">
    <location>
        <begin position="247"/>
        <end position="596"/>
    </location>
</feature>
<comment type="caution">
    <text evidence="14">The sequence shown here is derived from an EMBL/GenBank/DDBJ whole genome shotgun (WGS) entry which is preliminary data.</text>
</comment>
<dbReference type="InterPro" id="IPR013780">
    <property type="entry name" value="Glyco_hydro_b"/>
</dbReference>
<dbReference type="InterPro" id="IPR004193">
    <property type="entry name" value="Glyco_hydro_13_N"/>
</dbReference>
<dbReference type="CDD" id="cd11322">
    <property type="entry name" value="AmyAc_Glg_BE"/>
    <property type="match status" value="1"/>
</dbReference>
<dbReference type="NCBIfam" id="TIGR01515">
    <property type="entry name" value="branching_enzym"/>
    <property type="match status" value="1"/>
</dbReference>
<feature type="active site" description="Proton donor" evidence="10 11">
    <location>
        <position position="458"/>
    </location>
</feature>
<dbReference type="SMART" id="SM00642">
    <property type="entry name" value="Aamy"/>
    <property type="match status" value="1"/>
</dbReference>
<accession>A0A0A3ZZN7</accession>
<comment type="pathway">
    <text evidence="3 10">Glycan biosynthesis; glycogen biosynthesis.</text>
</comment>
<dbReference type="UniPathway" id="UPA00164"/>
<evidence type="ECO:0000313" key="14">
    <source>
        <dbReference type="EMBL" id="KGT91073.1"/>
    </source>
</evidence>
<dbReference type="GO" id="GO:0005829">
    <property type="term" value="C:cytosol"/>
    <property type="evidence" value="ECO:0007669"/>
    <property type="project" value="TreeGrafter"/>
</dbReference>
<keyword evidence="8 10" id="KW-0320">Glycogen biosynthesis</keyword>
<name>A0A0A3ZZN7_9GAMM</name>
<evidence type="ECO:0000256" key="9">
    <source>
        <dbReference type="ARBA" id="ARBA00023277"/>
    </source>
</evidence>
<feature type="compositionally biased region" description="Basic and acidic residues" evidence="12">
    <location>
        <begin position="699"/>
        <end position="710"/>
    </location>
</feature>
<dbReference type="EMBL" id="JRUQ01000049">
    <property type="protein sequence ID" value="KGT91073.1"/>
    <property type="molecule type" value="Genomic_DNA"/>
</dbReference>
<evidence type="ECO:0000256" key="1">
    <source>
        <dbReference type="ARBA" id="ARBA00000826"/>
    </source>
</evidence>
<feature type="region of interest" description="Disordered" evidence="12">
    <location>
        <begin position="689"/>
        <end position="711"/>
    </location>
</feature>
<comment type="function">
    <text evidence="2 10">Catalyzes the formation of the alpha-1,6-glucosidic linkages in glycogen by scission of a 1,4-alpha-linked oligosaccharide from growing alpha-1,4-glucan chains and the subsequent attachment of the oligosaccharide to the alpha-1,6 position.</text>
</comment>
<evidence type="ECO:0000256" key="12">
    <source>
        <dbReference type="SAM" id="MobiDB-lite"/>
    </source>
</evidence>
<evidence type="ECO:0000256" key="8">
    <source>
        <dbReference type="ARBA" id="ARBA00023056"/>
    </source>
</evidence>